<dbReference type="GO" id="GO:0005267">
    <property type="term" value="F:potassium channel activity"/>
    <property type="evidence" value="ECO:0007669"/>
    <property type="project" value="UniProtKB-KW"/>
</dbReference>
<protein>
    <recommendedName>
        <fullName evidence="15">DUF1211 domain-containing membrane protein</fullName>
    </recommendedName>
</protein>
<dbReference type="PANTHER" id="PTHR31462:SF5">
    <property type="entry name" value="ENDOSOMAL_LYSOSOMAL PROTON CHANNEL TMEM175"/>
    <property type="match status" value="1"/>
</dbReference>
<evidence type="ECO:0000256" key="6">
    <source>
        <dbReference type="ARBA" id="ARBA00022826"/>
    </source>
</evidence>
<keyword evidence="3" id="KW-0813">Transport</keyword>
<keyword evidence="8 13" id="KW-1133">Transmembrane helix</keyword>
<gene>
    <name evidence="14" type="ORF">KTC_02660</name>
</gene>
<dbReference type="InterPro" id="IPR010617">
    <property type="entry name" value="TMEM175-like"/>
</dbReference>
<dbReference type="GO" id="GO:0015252">
    <property type="term" value="F:proton channel activity"/>
    <property type="evidence" value="ECO:0007669"/>
    <property type="project" value="InterPro"/>
</dbReference>
<keyword evidence="6" id="KW-0631">Potassium channel</keyword>
<evidence type="ECO:0000256" key="2">
    <source>
        <dbReference type="ARBA" id="ARBA00006920"/>
    </source>
</evidence>
<evidence type="ECO:0000256" key="1">
    <source>
        <dbReference type="ARBA" id="ARBA00004141"/>
    </source>
</evidence>
<feature type="transmembrane region" description="Helical" evidence="13">
    <location>
        <begin position="130"/>
        <end position="151"/>
    </location>
</feature>
<comment type="catalytic activity">
    <reaction evidence="12">
        <text>K(+)(in) = K(+)(out)</text>
        <dbReference type="Rhea" id="RHEA:29463"/>
        <dbReference type="ChEBI" id="CHEBI:29103"/>
    </reaction>
</comment>
<keyword evidence="11" id="KW-0407">Ion channel</keyword>
<evidence type="ECO:0000256" key="8">
    <source>
        <dbReference type="ARBA" id="ARBA00022989"/>
    </source>
</evidence>
<evidence type="ECO:0000256" key="9">
    <source>
        <dbReference type="ARBA" id="ARBA00023065"/>
    </source>
</evidence>
<organism evidence="14">
    <name type="scientific">Thermosporothrix sp. COM3</name>
    <dbReference type="NCBI Taxonomy" id="2490863"/>
    <lineage>
        <taxon>Bacteria</taxon>
        <taxon>Bacillati</taxon>
        <taxon>Chloroflexota</taxon>
        <taxon>Ktedonobacteria</taxon>
        <taxon>Ktedonobacterales</taxon>
        <taxon>Thermosporotrichaceae</taxon>
        <taxon>Thermosporothrix</taxon>
    </lineage>
</organism>
<keyword evidence="7" id="KW-0630">Potassium</keyword>
<feature type="transmembrane region" description="Helical" evidence="13">
    <location>
        <begin position="183"/>
        <end position="209"/>
    </location>
</feature>
<evidence type="ECO:0000256" key="12">
    <source>
        <dbReference type="ARBA" id="ARBA00034430"/>
    </source>
</evidence>
<accession>A0A455SHA4</accession>
<dbReference type="AlphaFoldDB" id="A0A455SHA4"/>
<dbReference type="PANTHER" id="PTHR31462">
    <property type="entry name" value="ENDOSOMAL/LYSOSOMAL POTASSIUM CHANNEL TMEM175"/>
    <property type="match status" value="1"/>
</dbReference>
<feature type="transmembrane region" description="Helical" evidence="13">
    <location>
        <begin position="62"/>
        <end position="81"/>
    </location>
</feature>
<evidence type="ECO:0000313" key="14">
    <source>
        <dbReference type="EMBL" id="BBH85515.1"/>
    </source>
</evidence>
<dbReference type="EMBL" id="AP019376">
    <property type="protein sequence ID" value="BBH85515.1"/>
    <property type="molecule type" value="Genomic_DNA"/>
</dbReference>
<dbReference type="Pfam" id="PF06736">
    <property type="entry name" value="TMEM175"/>
    <property type="match status" value="1"/>
</dbReference>
<proteinExistence type="inferred from homology"/>
<keyword evidence="4" id="KW-0633">Potassium transport</keyword>
<comment type="subcellular location">
    <subcellularLocation>
        <location evidence="1">Membrane</location>
        <topology evidence="1">Multi-pass membrane protein</topology>
    </subcellularLocation>
</comment>
<keyword evidence="5 13" id="KW-0812">Transmembrane</keyword>
<evidence type="ECO:0000256" key="4">
    <source>
        <dbReference type="ARBA" id="ARBA00022538"/>
    </source>
</evidence>
<evidence type="ECO:0008006" key="15">
    <source>
        <dbReference type="Google" id="ProtNLM"/>
    </source>
</evidence>
<keyword evidence="10 13" id="KW-0472">Membrane</keyword>
<reference evidence="14" key="1">
    <citation type="submission" date="2018-12" db="EMBL/GenBank/DDBJ databases">
        <title>Novel natural products biosynthetic potential of the class Ktedonobacteria.</title>
        <authorList>
            <person name="Zheng Y."/>
            <person name="Saitou A."/>
            <person name="Wang C.M."/>
            <person name="Toyoda A."/>
            <person name="Minakuchi Y."/>
            <person name="Sekiguchi Y."/>
            <person name="Ueda K."/>
            <person name="Takano H."/>
            <person name="Sakai Y."/>
            <person name="Yokota A."/>
            <person name="Yabe S."/>
        </authorList>
    </citation>
    <scope>NUCLEOTIDE SEQUENCE</scope>
    <source>
        <strain evidence="14">COM3</strain>
    </source>
</reference>
<evidence type="ECO:0000256" key="3">
    <source>
        <dbReference type="ARBA" id="ARBA00022448"/>
    </source>
</evidence>
<feature type="transmembrane region" description="Helical" evidence="13">
    <location>
        <begin position="20"/>
        <end position="41"/>
    </location>
</feature>
<comment type="similarity">
    <text evidence="2">Belongs to the TMEM175 family.</text>
</comment>
<sequence length="232" mass="26264">MSVTEDEMQHSTELEPTRLSAFFDGVCAIAITLLVLNIHIPEISCMQGRCQRSLMAELLTQWPNYTSFLLSFALVGVVWLNHHSLLSYVKKTNHALNVLNLLLLLDVVLLPYPAALIASYIGTSEQQTAILVYSCVWFLGSICFNLIWWYIVRTPRLRDPLVSPTELKRVSRLYLLGPLTSGAGVICSLFWQGVPGLVLCSCIVVFYLLPVMDRNNQKKERLSHNLEKRGRQ</sequence>
<keyword evidence="9" id="KW-0406">Ion transport</keyword>
<feature type="transmembrane region" description="Helical" evidence="13">
    <location>
        <begin position="101"/>
        <end position="123"/>
    </location>
</feature>
<evidence type="ECO:0000256" key="7">
    <source>
        <dbReference type="ARBA" id="ARBA00022958"/>
    </source>
</evidence>
<evidence type="ECO:0000256" key="13">
    <source>
        <dbReference type="SAM" id="Phobius"/>
    </source>
</evidence>
<evidence type="ECO:0000256" key="10">
    <source>
        <dbReference type="ARBA" id="ARBA00023136"/>
    </source>
</evidence>
<evidence type="ECO:0000256" key="5">
    <source>
        <dbReference type="ARBA" id="ARBA00022692"/>
    </source>
</evidence>
<name>A0A455SHA4_9CHLR</name>
<dbReference type="GO" id="GO:0016020">
    <property type="term" value="C:membrane"/>
    <property type="evidence" value="ECO:0007669"/>
    <property type="project" value="UniProtKB-SubCell"/>
</dbReference>
<evidence type="ECO:0000256" key="11">
    <source>
        <dbReference type="ARBA" id="ARBA00023303"/>
    </source>
</evidence>